<dbReference type="GO" id="GO:0015276">
    <property type="term" value="F:ligand-gated monoatomic ion channel activity"/>
    <property type="evidence" value="ECO:0007669"/>
    <property type="project" value="InterPro"/>
</dbReference>
<comment type="caution">
    <text evidence="15">The sequence shown here is derived from an EMBL/GenBank/DDBJ whole genome shotgun (WGS) entry which is preliminary data.</text>
</comment>
<keyword evidence="6 13" id="KW-1133">Transmembrane helix</keyword>
<evidence type="ECO:0000256" key="4">
    <source>
        <dbReference type="ARBA" id="ARBA00022475"/>
    </source>
</evidence>
<dbReference type="OrthoDB" id="5984008at2759"/>
<keyword evidence="3" id="KW-0813">Transport</keyword>
<feature type="transmembrane region" description="Helical" evidence="13">
    <location>
        <begin position="725"/>
        <end position="751"/>
    </location>
</feature>
<evidence type="ECO:0000256" key="9">
    <source>
        <dbReference type="ARBA" id="ARBA00023170"/>
    </source>
</evidence>
<keyword evidence="12" id="KW-0407">Ion channel</keyword>
<dbReference type="FunFam" id="3.40.190.10:FF:000239">
    <property type="entry name" value="Glutamate receptor ionotropic, delta-2"/>
    <property type="match status" value="1"/>
</dbReference>
<dbReference type="Proteomes" id="UP000076858">
    <property type="component" value="Unassembled WGS sequence"/>
</dbReference>
<dbReference type="InterPro" id="IPR001320">
    <property type="entry name" value="Iontro_rcpt_C"/>
</dbReference>
<evidence type="ECO:0000256" key="1">
    <source>
        <dbReference type="ARBA" id="ARBA00004651"/>
    </source>
</evidence>
<sequence length="959" mass="110023">MLWQRFVMLLRIQFINDETGWSIATQLLNVGWKLLYEQDASVSIPFGQKYLFYQDVMLFCVLLLLASTSIRVRSAYYELYSEFRPDERWFLDDAKLVPISCDNGDCSALFNKHNKHKVVKRSVVQVETMKDYIKFLLRGNRTKDDDTNIGPYRTSNITLGVVMDKNFIGDLQTFTKIFDITNLPVSPELEYLRQQNFSITYFSPNDKLTPDINTVLSILPCEVLTRFDKSLISLPVIHIAITSNNCPRITRWAVLMVPVMKAGGELPQIFTDLRLSETLDWKEAIIIAEENTNKELFDMLVDSLSRPVLHKRSLALTVVKLRGPEKKFESQLLNLQVRPKGRNFIMVARQETALWAFDAANDIGMVNPYSQWLFLVTDSIDPSIFLPTVEDGQNISFLYNASEAGASDSTSSKDEQNDLSCYSYRLLEAYVNALHQVIRSEETRYFQTTEDDWSRSKPSAGDRRNDVFQTLQNIWKNTKKCGNWLAWNITAVEIKETKKPTLLDVASWDAAHGLVVYDDFFPHFTGGLRRRVINVTTMEFPPWQIFERDRNGKVIRHTGLVLELAKELGNRLNFSINVVEPADGKWGSRLSFSRWTGMVEQVRTGSVAFAGAGFTVTADRMSAVNFSMSLDAQPFTFMFARPKQLSRAYLFIQPYTPNAWITIFAMTLGAGPLIWAFNKITPFYDFYPDRPGSPIFSIWYNIWYCIGALLFQGQREMPVALSGRMVVGFFWLFVIVVLTAYSGNLVAFLTFPTYTNPINTLQDLIDNKGSLTWGILRGTALEDFLKTSDEKLYRDLYEGAILHDLADDILLDMIRNQKHVYIEWKTNLQWLMKQDFVKTNSCDFSLGTENFFLQQVALAFPRDSPILERVNLEIIYMQRGGLIEHWRQEFWPSADRCSETATGGSDGEIIQAISVADMQGSFYVLFFGCGLAAVSFIIERLIHRSKEKRESEVIRPYLN</sequence>
<evidence type="ECO:0000313" key="15">
    <source>
        <dbReference type="EMBL" id="KZS15242.1"/>
    </source>
</evidence>
<evidence type="ECO:0000256" key="13">
    <source>
        <dbReference type="SAM" id="Phobius"/>
    </source>
</evidence>
<name>A0A162CFI9_9CRUS</name>
<dbReference type="Gene3D" id="1.10.287.70">
    <property type="match status" value="1"/>
</dbReference>
<dbReference type="FunFam" id="1.10.287.70:FF:000169">
    <property type="entry name" value="Glutamate receptor ionotropic, delta-2"/>
    <property type="match status" value="1"/>
</dbReference>
<keyword evidence="10" id="KW-0325">Glycoprotein</keyword>
<evidence type="ECO:0000256" key="6">
    <source>
        <dbReference type="ARBA" id="ARBA00022989"/>
    </source>
</evidence>
<evidence type="ECO:0000256" key="7">
    <source>
        <dbReference type="ARBA" id="ARBA00023065"/>
    </source>
</evidence>
<evidence type="ECO:0000313" key="16">
    <source>
        <dbReference type="Proteomes" id="UP000076858"/>
    </source>
</evidence>
<evidence type="ECO:0000256" key="2">
    <source>
        <dbReference type="ARBA" id="ARBA00008685"/>
    </source>
</evidence>
<keyword evidence="8 13" id="KW-0472">Membrane</keyword>
<keyword evidence="5 13" id="KW-0812">Transmembrane</keyword>
<evidence type="ECO:0000259" key="14">
    <source>
        <dbReference type="SMART" id="SM00918"/>
    </source>
</evidence>
<feature type="domain" description="Ionotropic glutamate receptor L-glutamate and glycine-binding" evidence="14">
    <location>
        <begin position="542"/>
        <end position="603"/>
    </location>
</feature>
<evidence type="ECO:0000256" key="11">
    <source>
        <dbReference type="ARBA" id="ARBA00023286"/>
    </source>
</evidence>
<organism evidence="15 16">
    <name type="scientific">Daphnia magna</name>
    <dbReference type="NCBI Taxonomy" id="35525"/>
    <lineage>
        <taxon>Eukaryota</taxon>
        <taxon>Metazoa</taxon>
        <taxon>Ecdysozoa</taxon>
        <taxon>Arthropoda</taxon>
        <taxon>Crustacea</taxon>
        <taxon>Branchiopoda</taxon>
        <taxon>Diplostraca</taxon>
        <taxon>Cladocera</taxon>
        <taxon>Anomopoda</taxon>
        <taxon>Daphniidae</taxon>
        <taxon>Daphnia</taxon>
    </lineage>
</organism>
<dbReference type="GO" id="GO:0005886">
    <property type="term" value="C:plasma membrane"/>
    <property type="evidence" value="ECO:0007669"/>
    <property type="project" value="UniProtKB-SubCell"/>
</dbReference>
<dbReference type="SUPFAM" id="SSF53850">
    <property type="entry name" value="Periplasmic binding protein-like II"/>
    <property type="match status" value="1"/>
</dbReference>
<evidence type="ECO:0000256" key="8">
    <source>
        <dbReference type="ARBA" id="ARBA00023136"/>
    </source>
</evidence>
<evidence type="ECO:0000256" key="5">
    <source>
        <dbReference type="ARBA" id="ARBA00022692"/>
    </source>
</evidence>
<dbReference type="Gene3D" id="3.40.190.10">
    <property type="entry name" value="Periplasmic binding protein-like II"/>
    <property type="match status" value="1"/>
</dbReference>
<dbReference type="SMART" id="SM00918">
    <property type="entry name" value="Lig_chan-Glu_bd"/>
    <property type="match status" value="1"/>
</dbReference>
<reference evidence="15 16" key="1">
    <citation type="submission" date="2016-03" db="EMBL/GenBank/DDBJ databases">
        <title>EvidentialGene: Evidence-directed Construction of Genes on Genomes.</title>
        <authorList>
            <person name="Gilbert D.G."/>
            <person name="Choi J.-H."/>
            <person name="Mockaitis K."/>
            <person name="Colbourne J."/>
            <person name="Pfrender M."/>
        </authorList>
    </citation>
    <scope>NUCLEOTIDE SEQUENCE [LARGE SCALE GENOMIC DNA]</scope>
    <source>
        <strain evidence="15 16">Xinb3</strain>
        <tissue evidence="15">Complete organism</tissue>
    </source>
</reference>
<comment type="subcellular location">
    <subcellularLocation>
        <location evidence="1">Cell membrane</location>
        <topology evidence="1">Multi-pass membrane protein</topology>
    </subcellularLocation>
</comment>
<keyword evidence="16" id="KW-1185">Reference proteome</keyword>
<accession>A0A162CFI9</accession>
<dbReference type="PANTHER" id="PTHR42643:SF24">
    <property type="entry name" value="IONOTROPIC RECEPTOR 60A"/>
    <property type="match status" value="1"/>
</dbReference>
<feature type="transmembrane region" description="Helical" evidence="13">
    <location>
        <begin position="922"/>
        <end position="942"/>
    </location>
</feature>
<evidence type="ECO:0000256" key="10">
    <source>
        <dbReference type="ARBA" id="ARBA00023180"/>
    </source>
</evidence>
<evidence type="ECO:0000256" key="3">
    <source>
        <dbReference type="ARBA" id="ARBA00022448"/>
    </source>
</evidence>
<comment type="similarity">
    <text evidence="2">Belongs to the glutamate-gated ion channel (TC 1.A.10.1) family.</text>
</comment>
<feature type="transmembrane region" description="Helical" evidence="13">
    <location>
        <begin position="659"/>
        <end position="677"/>
    </location>
</feature>
<dbReference type="EMBL" id="LRGB01000915">
    <property type="protein sequence ID" value="KZS15242.1"/>
    <property type="molecule type" value="Genomic_DNA"/>
</dbReference>
<protein>
    <submittedName>
        <fullName evidence="15">Ionotropic receptor 93a</fullName>
    </submittedName>
</protein>
<dbReference type="InterPro" id="IPR019594">
    <property type="entry name" value="Glu/Gly-bd"/>
</dbReference>
<dbReference type="PANTHER" id="PTHR42643">
    <property type="entry name" value="IONOTROPIC RECEPTOR 20A-RELATED"/>
    <property type="match status" value="1"/>
</dbReference>
<keyword evidence="4" id="KW-1003">Cell membrane</keyword>
<dbReference type="Pfam" id="PF10613">
    <property type="entry name" value="Lig_chan-Glu_bd"/>
    <property type="match status" value="1"/>
</dbReference>
<dbReference type="InterPro" id="IPR052192">
    <property type="entry name" value="Insect_Ionotropic_Sensory_Rcpt"/>
</dbReference>
<keyword evidence="11" id="KW-1071">Ligand-gated ion channel</keyword>
<keyword evidence="9 15" id="KW-0675">Receptor</keyword>
<keyword evidence="7" id="KW-0406">Ion transport</keyword>
<dbReference type="STRING" id="35525.A0A162CFI9"/>
<dbReference type="AlphaFoldDB" id="A0A162CFI9"/>
<proteinExistence type="inferred from homology"/>
<dbReference type="Pfam" id="PF00060">
    <property type="entry name" value="Lig_chan"/>
    <property type="match status" value="1"/>
</dbReference>
<dbReference type="Gene3D" id="3.40.50.2300">
    <property type="match status" value="1"/>
</dbReference>
<dbReference type="GO" id="GO:0050906">
    <property type="term" value="P:detection of stimulus involved in sensory perception"/>
    <property type="evidence" value="ECO:0007669"/>
    <property type="project" value="UniProtKB-ARBA"/>
</dbReference>
<feature type="transmembrane region" description="Helical" evidence="13">
    <location>
        <begin position="697"/>
        <end position="713"/>
    </location>
</feature>
<gene>
    <name evidence="15" type="ORF">APZ42_019322</name>
</gene>
<evidence type="ECO:0000256" key="12">
    <source>
        <dbReference type="ARBA" id="ARBA00023303"/>
    </source>
</evidence>